<evidence type="ECO:0000313" key="4">
    <source>
        <dbReference type="WBParaSite" id="MBELARI_LOCUS13958"/>
    </source>
</evidence>
<sequence>MLLTLLFFSIFLFGKAFCDTCLDVHCPAKWAYLAKTKSCYFVQDFTYPDAENWQLYNWTTAELNCKRMGAHLVSIHSVEEDNFVYELILSRVGRYLNDQPCYNDLAAWIGYFGSGIVGTGNWTDGTPVDYIGRTPWTPWVVGAKMLNDPTCHFHQWAWSQVEEKLSRYVCKKAATG</sequence>
<dbReference type="Pfam" id="PF00059">
    <property type="entry name" value="Lectin_C"/>
    <property type="match status" value="1"/>
</dbReference>
<evidence type="ECO:0000259" key="2">
    <source>
        <dbReference type="PROSITE" id="PS50041"/>
    </source>
</evidence>
<protein>
    <submittedName>
        <fullName evidence="4">C-type lectin domain-containing protein</fullName>
    </submittedName>
</protein>
<dbReference type="Gene3D" id="3.10.100.10">
    <property type="entry name" value="Mannose-Binding Protein A, subunit A"/>
    <property type="match status" value="1"/>
</dbReference>
<reference evidence="4" key="1">
    <citation type="submission" date="2024-02" db="UniProtKB">
        <authorList>
            <consortium name="WormBaseParasite"/>
        </authorList>
    </citation>
    <scope>IDENTIFICATION</scope>
</reference>
<dbReference type="PANTHER" id="PTHR22802">
    <property type="entry name" value="C-TYPE LECTIN SUPERFAMILY MEMBER"/>
    <property type="match status" value="1"/>
</dbReference>
<dbReference type="InterPro" id="IPR001304">
    <property type="entry name" value="C-type_lectin-like"/>
</dbReference>
<keyword evidence="1" id="KW-0732">Signal</keyword>
<dbReference type="SMART" id="SM00034">
    <property type="entry name" value="CLECT"/>
    <property type="match status" value="1"/>
</dbReference>
<dbReference type="SUPFAM" id="SSF56436">
    <property type="entry name" value="C-type lectin-like"/>
    <property type="match status" value="1"/>
</dbReference>
<proteinExistence type="predicted"/>
<dbReference type="InterPro" id="IPR016187">
    <property type="entry name" value="CTDL_fold"/>
</dbReference>
<dbReference type="InterPro" id="IPR051004">
    <property type="entry name" value="DC-SIGN_domain-containing"/>
</dbReference>
<dbReference type="PANTHER" id="PTHR22802:SF459">
    <property type="entry name" value="C-TYPE LECTIN DOMAIN CONTAINING 19A"/>
    <property type="match status" value="1"/>
</dbReference>
<feature type="domain" description="C-type lectin" evidence="2">
    <location>
        <begin position="35"/>
        <end position="156"/>
    </location>
</feature>
<keyword evidence="3" id="KW-1185">Reference proteome</keyword>
<dbReference type="Proteomes" id="UP000887575">
    <property type="component" value="Unassembled WGS sequence"/>
</dbReference>
<organism evidence="3 4">
    <name type="scientific">Mesorhabditis belari</name>
    <dbReference type="NCBI Taxonomy" id="2138241"/>
    <lineage>
        <taxon>Eukaryota</taxon>
        <taxon>Metazoa</taxon>
        <taxon>Ecdysozoa</taxon>
        <taxon>Nematoda</taxon>
        <taxon>Chromadorea</taxon>
        <taxon>Rhabditida</taxon>
        <taxon>Rhabditina</taxon>
        <taxon>Rhabditomorpha</taxon>
        <taxon>Rhabditoidea</taxon>
        <taxon>Rhabditidae</taxon>
        <taxon>Mesorhabditinae</taxon>
        <taxon>Mesorhabditis</taxon>
    </lineage>
</organism>
<dbReference type="PROSITE" id="PS50041">
    <property type="entry name" value="C_TYPE_LECTIN_2"/>
    <property type="match status" value="1"/>
</dbReference>
<dbReference type="InterPro" id="IPR016186">
    <property type="entry name" value="C-type_lectin-like/link_sf"/>
</dbReference>
<evidence type="ECO:0000313" key="3">
    <source>
        <dbReference type="Proteomes" id="UP000887575"/>
    </source>
</evidence>
<feature type="signal peptide" evidence="1">
    <location>
        <begin position="1"/>
        <end position="18"/>
    </location>
</feature>
<name>A0AAF3EJ40_9BILA</name>
<dbReference type="WBParaSite" id="MBELARI_LOCUS13958">
    <property type="protein sequence ID" value="MBELARI_LOCUS13958"/>
    <property type="gene ID" value="MBELARI_LOCUS13958"/>
</dbReference>
<accession>A0AAF3EJ40</accession>
<feature type="chain" id="PRO_5041948264" evidence="1">
    <location>
        <begin position="19"/>
        <end position="176"/>
    </location>
</feature>
<evidence type="ECO:0000256" key="1">
    <source>
        <dbReference type="SAM" id="SignalP"/>
    </source>
</evidence>
<dbReference type="AlphaFoldDB" id="A0AAF3EJ40"/>